<feature type="compositionally biased region" description="Basic and acidic residues" evidence="2">
    <location>
        <begin position="23"/>
        <end position="32"/>
    </location>
</feature>
<feature type="region of interest" description="Disordered" evidence="2">
    <location>
        <begin position="23"/>
        <end position="116"/>
    </location>
</feature>
<comment type="caution">
    <text evidence="4">The sequence shown here is derived from an EMBL/GenBank/DDBJ whole genome shotgun (WGS) entry which is preliminary data.</text>
</comment>
<protein>
    <recommendedName>
        <fullName evidence="3">CCHC-type domain-containing protein</fullName>
    </recommendedName>
</protein>
<name>A0AAV3ZTW5_9GAST</name>
<organism evidence="4 5">
    <name type="scientific">Plakobranchus ocellatus</name>
    <dbReference type="NCBI Taxonomy" id="259542"/>
    <lineage>
        <taxon>Eukaryota</taxon>
        <taxon>Metazoa</taxon>
        <taxon>Spiralia</taxon>
        <taxon>Lophotrochozoa</taxon>
        <taxon>Mollusca</taxon>
        <taxon>Gastropoda</taxon>
        <taxon>Heterobranchia</taxon>
        <taxon>Euthyneura</taxon>
        <taxon>Panpulmonata</taxon>
        <taxon>Sacoglossa</taxon>
        <taxon>Placobranchoidea</taxon>
        <taxon>Plakobranchidae</taxon>
        <taxon>Plakobranchus</taxon>
    </lineage>
</organism>
<feature type="compositionally biased region" description="Basic and acidic residues" evidence="2">
    <location>
        <begin position="67"/>
        <end position="116"/>
    </location>
</feature>
<keyword evidence="1" id="KW-0479">Metal-binding</keyword>
<feature type="domain" description="CCHC-type" evidence="3">
    <location>
        <begin position="188"/>
        <end position="203"/>
    </location>
</feature>
<dbReference type="SMART" id="SM00343">
    <property type="entry name" value="ZnF_C2HC"/>
    <property type="match status" value="1"/>
</dbReference>
<sequence length="549" mass="59821">MRPESLDEATTFILQYQFNHVAEYGRKEDRSQEAAVRSVCSRRDYSEKRSPPRREYRGRDATPAWNRAERPQNPRESWGERRDYSPRQDRPPFKSPQERREVTPPGRSREAEPDQRQLKDLLGSMMAGLESRLGRMMDDKLSNFASRIEGKLSSLSLRVEKMEDRMDKLEKSRRSPSPKTRSTSPLTCYGCGSRGHFISQCPERGVKSKDSTAQEVLNPNGLDPPYEPQRMVNQNGLDPPRQLRKVVNPNGLDPPDQLGPREELNLVASEGAIGMQNQEMASGGEQSIICTGVRNVQSQEVPSGTPVTTDVARVGNMAVIGSTGIAQGAGAGAAAKRGPGTPVTAGVARGENMAVIGRLAPTRGLVRVAMGDSSPQEAPARGLGRVSMEGSARGAPARGFVGEVGIINSAQKAPARGLVRVAMDEDNAQGAPARGLVRVAMDEDNVKVQGAPARGLIRVRICIEDSVSVEEAPARGLVKAGEGNHHQISRSPACHRSDQNRNAKSDRSQILVYQRGDGGHRGDQSQMSRRSHVRPQPAPHGRQGPQTWS</sequence>
<evidence type="ECO:0000259" key="3">
    <source>
        <dbReference type="PROSITE" id="PS50158"/>
    </source>
</evidence>
<dbReference type="SUPFAM" id="SSF57756">
    <property type="entry name" value="Retrovirus zinc finger-like domains"/>
    <property type="match status" value="1"/>
</dbReference>
<keyword evidence="1" id="KW-0862">Zinc</keyword>
<feature type="compositionally biased region" description="Basic and acidic residues" evidence="2">
    <location>
        <begin position="41"/>
        <end position="60"/>
    </location>
</feature>
<dbReference type="AlphaFoldDB" id="A0AAV3ZTW5"/>
<evidence type="ECO:0000256" key="1">
    <source>
        <dbReference type="PROSITE-ProRule" id="PRU00047"/>
    </source>
</evidence>
<dbReference type="EMBL" id="BLXT01002816">
    <property type="protein sequence ID" value="GFN97882.1"/>
    <property type="molecule type" value="Genomic_DNA"/>
</dbReference>
<dbReference type="InterPro" id="IPR001878">
    <property type="entry name" value="Znf_CCHC"/>
</dbReference>
<dbReference type="GO" id="GO:0003676">
    <property type="term" value="F:nucleic acid binding"/>
    <property type="evidence" value="ECO:0007669"/>
    <property type="project" value="InterPro"/>
</dbReference>
<feature type="compositionally biased region" description="Basic and acidic residues" evidence="2">
    <location>
        <begin position="164"/>
        <end position="173"/>
    </location>
</feature>
<evidence type="ECO:0000313" key="4">
    <source>
        <dbReference type="EMBL" id="GFN97882.1"/>
    </source>
</evidence>
<feature type="compositionally biased region" description="Low complexity" evidence="2">
    <location>
        <begin position="175"/>
        <end position="185"/>
    </location>
</feature>
<dbReference type="InterPro" id="IPR036875">
    <property type="entry name" value="Znf_CCHC_sf"/>
</dbReference>
<feature type="region of interest" description="Disordered" evidence="2">
    <location>
        <begin position="202"/>
        <end position="243"/>
    </location>
</feature>
<proteinExistence type="predicted"/>
<dbReference type="PROSITE" id="PS50158">
    <property type="entry name" value="ZF_CCHC"/>
    <property type="match status" value="1"/>
</dbReference>
<dbReference type="Gene3D" id="4.10.60.10">
    <property type="entry name" value="Zinc finger, CCHC-type"/>
    <property type="match status" value="1"/>
</dbReference>
<reference evidence="4 5" key="1">
    <citation type="journal article" date="2021" name="Elife">
        <title>Chloroplast acquisition without the gene transfer in kleptoplastic sea slugs, Plakobranchus ocellatus.</title>
        <authorList>
            <person name="Maeda T."/>
            <person name="Takahashi S."/>
            <person name="Yoshida T."/>
            <person name="Shimamura S."/>
            <person name="Takaki Y."/>
            <person name="Nagai Y."/>
            <person name="Toyoda A."/>
            <person name="Suzuki Y."/>
            <person name="Arimoto A."/>
            <person name="Ishii H."/>
            <person name="Satoh N."/>
            <person name="Nishiyama T."/>
            <person name="Hasebe M."/>
            <person name="Maruyama T."/>
            <person name="Minagawa J."/>
            <person name="Obokata J."/>
            <person name="Shigenobu S."/>
        </authorList>
    </citation>
    <scope>NUCLEOTIDE SEQUENCE [LARGE SCALE GENOMIC DNA]</scope>
</reference>
<feature type="compositionally biased region" description="Basic and acidic residues" evidence="2">
    <location>
        <begin position="495"/>
        <end position="507"/>
    </location>
</feature>
<feature type="region of interest" description="Disordered" evidence="2">
    <location>
        <begin position="478"/>
        <end position="549"/>
    </location>
</feature>
<evidence type="ECO:0000256" key="2">
    <source>
        <dbReference type="SAM" id="MobiDB-lite"/>
    </source>
</evidence>
<gene>
    <name evidence="4" type="ORF">PoB_002438800</name>
</gene>
<keyword evidence="1" id="KW-0863">Zinc-finger</keyword>
<evidence type="ECO:0000313" key="5">
    <source>
        <dbReference type="Proteomes" id="UP000735302"/>
    </source>
</evidence>
<feature type="region of interest" description="Disordered" evidence="2">
    <location>
        <begin position="164"/>
        <end position="189"/>
    </location>
</feature>
<accession>A0AAV3ZTW5</accession>
<dbReference type="GO" id="GO:0008270">
    <property type="term" value="F:zinc ion binding"/>
    <property type="evidence" value="ECO:0007669"/>
    <property type="project" value="UniProtKB-KW"/>
</dbReference>
<keyword evidence="5" id="KW-1185">Reference proteome</keyword>
<dbReference type="Pfam" id="PF00098">
    <property type="entry name" value="zf-CCHC"/>
    <property type="match status" value="1"/>
</dbReference>
<dbReference type="Proteomes" id="UP000735302">
    <property type="component" value="Unassembled WGS sequence"/>
</dbReference>